<gene>
    <name evidence="3" type="primary">bcsE</name>
    <name evidence="3" type="ORF">M5D45_11025</name>
</gene>
<dbReference type="EMBL" id="CP097330">
    <property type="protein sequence ID" value="URF03082.1"/>
    <property type="molecule type" value="Genomic_DNA"/>
</dbReference>
<dbReference type="Proteomes" id="UP001056132">
    <property type="component" value="Chromosome 1"/>
</dbReference>
<dbReference type="RefSeq" id="WP_250024665.1">
    <property type="nucleotide sequence ID" value="NZ_CP097330.1"/>
</dbReference>
<name>A0AAE9HZA8_9BURK</name>
<feature type="compositionally biased region" description="Pro residues" evidence="2">
    <location>
        <begin position="592"/>
        <end position="604"/>
    </location>
</feature>
<reference evidence="3" key="1">
    <citation type="journal article" date="2022" name="Microbiol. Resour. Announc.">
        <title>Genome Sequence of Cupriavidus campinensis Strain G5, a Member of a Bacterial Consortium Capable of Polyethylene Degradation.</title>
        <authorList>
            <person name="Schneider B."/>
            <person name="Pfeiffer F."/>
            <person name="Dyall-Smith M."/>
            <person name="Kunte H.J."/>
        </authorList>
    </citation>
    <scope>NUCLEOTIDE SEQUENCE</scope>
    <source>
        <strain evidence="3">G5</strain>
    </source>
</reference>
<dbReference type="NCBIfam" id="TIGR03369">
    <property type="entry name" value="cellulose_bcsE"/>
    <property type="match status" value="1"/>
</dbReference>
<evidence type="ECO:0000313" key="3">
    <source>
        <dbReference type="EMBL" id="URF03082.1"/>
    </source>
</evidence>
<dbReference type="KEGG" id="ccam:M5D45_11025"/>
<dbReference type="GO" id="GO:0035438">
    <property type="term" value="F:cyclic-di-GMP binding"/>
    <property type="evidence" value="ECO:0007669"/>
    <property type="project" value="InterPro"/>
</dbReference>
<accession>A0AAE9HZA8</accession>
<evidence type="ECO:0000256" key="2">
    <source>
        <dbReference type="SAM" id="MobiDB-lite"/>
    </source>
</evidence>
<dbReference type="Pfam" id="PF10995">
    <property type="entry name" value="CBP_BcsE"/>
    <property type="match status" value="1"/>
</dbReference>
<protein>
    <recommendedName>
        <fullName evidence="1">Cellulose biosynthesis protein BcsE</fullName>
    </recommendedName>
</protein>
<organism evidence="3 4">
    <name type="scientific">Cupriavidus campinensis</name>
    <dbReference type="NCBI Taxonomy" id="151783"/>
    <lineage>
        <taxon>Bacteria</taxon>
        <taxon>Pseudomonadati</taxon>
        <taxon>Pseudomonadota</taxon>
        <taxon>Betaproteobacteria</taxon>
        <taxon>Burkholderiales</taxon>
        <taxon>Burkholderiaceae</taxon>
        <taxon>Cupriavidus</taxon>
    </lineage>
</organism>
<dbReference type="InterPro" id="IPR017745">
    <property type="entry name" value="BcsE"/>
</dbReference>
<feature type="region of interest" description="Disordered" evidence="2">
    <location>
        <begin position="536"/>
        <end position="610"/>
    </location>
</feature>
<proteinExistence type="predicted"/>
<sequence>MKHTDRTTAPAIPAIPATARPGLRARFQARTGLAIDGLSPALATLTPARAHVVYAEPSPARDALFWQTAATALRAPATVLSTRDAADIAAQLRAHGLDIDANRALHGRANLCALHPPTDASRPGIDLLMEALQALVDQCGAQGSMMLIEGAEAFFAWHDAARLAQEGQRLGEWCARHRCAVLLVMGPPAPAPGQPAPDLQGFHGRFAGAVQLSQQQGQYTWEVAFWRDNQAVVAGEIVPLRFAPHEHRLMVAAQTFTDTIEEAGMLAPDEQRVIVSRDAVLRERYIPEHWRVVDSNEAAVASAARAVAATVLLHYGGGRELETLAEQVHRLRRGAGRALKIAVREDKEAMRQHYELLMLNLGANLVIAQRTPFARVQAMIEGLQGQVFSRPILADYRNALSAVLTTSTSGYVPPAEFVSLVRDAVERSRMIRLPHVLLQLPLLPEVAHVEALRACRMNRAGDLCTAGSDSLYAFFFACRMDDVDAVCRRVFQRPLAELFHGDVRNGDLESIGATLGRFEAEIAEVPPPDYSSWLARQQEAPRPAPAPTSDMPDTPDMPDTTAALVAHGSVHGGANAPPVAQIPTLPLRDTPPAQPRAMPQPHPVPLLRQD</sequence>
<evidence type="ECO:0000256" key="1">
    <source>
        <dbReference type="NCBIfam" id="TIGR03369"/>
    </source>
</evidence>
<reference evidence="3" key="2">
    <citation type="submission" date="2022-05" db="EMBL/GenBank/DDBJ databases">
        <authorList>
            <person name="Kunte H.-J."/>
        </authorList>
    </citation>
    <scope>NUCLEOTIDE SEQUENCE</scope>
    <source>
        <strain evidence="3">G5</strain>
    </source>
</reference>
<feature type="compositionally biased region" description="Low complexity" evidence="2">
    <location>
        <begin position="536"/>
        <end position="563"/>
    </location>
</feature>
<dbReference type="AlphaFoldDB" id="A0AAE9HZA8"/>
<evidence type="ECO:0000313" key="4">
    <source>
        <dbReference type="Proteomes" id="UP001056132"/>
    </source>
</evidence>